<evidence type="ECO:0000313" key="1">
    <source>
        <dbReference type="EMBL" id="KAJ2790826.1"/>
    </source>
</evidence>
<reference evidence="1" key="1">
    <citation type="submission" date="2022-07" db="EMBL/GenBank/DDBJ databases">
        <title>Phylogenomic reconstructions and comparative analyses of Kickxellomycotina fungi.</title>
        <authorList>
            <person name="Reynolds N.K."/>
            <person name="Stajich J.E."/>
            <person name="Barry K."/>
            <person name="Grigoriev I.V."/>
            <person name="Crous P."/>
            <person name="Smith M.E."/>
        </authorList>
    </citation>
    <scope>NUCLEOTIDE SEQUENCE</scope>
    <source>
        <strain evidence="1">BCRC 34780</strain>
    </source>
</reference>
<evidence type="ECO:0000313" key="2">
    <source>
        <dbReference type="Proteomes" id="UP001140087"/>
    </source>
</evidence>
<gene>
    <name evidence="1" type="ORF">H4R21_006433</name>
</gene>
<protein>
    <submittedName>
        <fullName evidence="1">Uncharacterized protein</fullName>
    </submittedName>
</protein>
<feature type="non-terminal residue" evidence="1">
    <location>
        <position position="264"/>
    </location>
</feature>
<dbReference type="EMBL" id="JANBUN010003426">
    <property type="protein sequence ID" value="KAJ2790826.1"/>
    <property type="molecule type" value="Genomic_DNA"/>
</dbReference>
<comment type="caution">
    <text evidence="1">The sequence shown here is derived from an EMBL/GenBank/DDBJ whole genome shotgun (WGS) entry which is preliminary data.</text>
</comment>
<organism evidence="1 2">
    <name type="scientific">Coemansia helicoidea</name>
    <dbReference type="NCBI Taxonomy" id="1286919"/>
    <lineage>
        <taxon>Eukaryota</taxon>
        <taxon>Fungi</taxon>
        <taxon>Fungi incertae sedis</taxon>
        <taxon>Zoopagomycota</taxon>
        <taxon>Kickxellomycotina</taxon>
        <taxon>Kickxellomycetes</taxon>
        <taxon>Kickxellales</taxon>
        <taxon>Kickxellaceae</taxon>
        <taxon>Coemansia</taxon>
    </lineage>
</organism>
<dbReference type="Proteomes" id="UP001140087">
    <property type="component" value="Unassembled WGS sequence"/>
</dbReference>
<name>A0ACC1KKD1_9FUNG</name>
<sequence length="264" mass="27521">MAEASDSDPADAGKTSGGGKSEAAAAVAAAAAAKKQPTKCQACTSCRQKKVRCDGGKPVCAACLRTGTECLYVPSRRRGRPARANRSYERPYVNPLPILPRQPRLASGSSDKPPAPNRVLPTLPHLQPSQAGQGTLPPPPPTAPPLVGPLPPISPLQPQSARPRPYSERHQQQLARQADSIHQRLHGGQQHQQGIAPLGGLLTAALFPGSPHSTSEDDGGQSGHRSLGSESPLPPNARPPPFLVPAGERGGHQNMAQATPLVIP</sequence>
<accession>A0ACC1KKD1</accession>
<keyword evidence="2" id="KW-1185">Reference proteome</keyword>
<proteinExistence type="predicted"/>